<dbReference type="EMBL" id="HACA01027474">
    <property type="protein sequence ID" value="CDW44835.1"/>
    <property type="molecule type" value="Transcribed_RNA"/>
</dbReference>
<proteinExistence type="predicted"/>
<dbReference type="EMBL" id="HACA01027473">
    <property type="protein sequence ID" value="CDW44834.1"/>
    <property type="molecule type" value="Transcribed_RNA"/>
</dbReference>
<dbReference type="AlphaFoldDB" id="A0A0K2V2V3"/>
<organism evidence="1">
    <name type="scientific">Lepeophtheirus salmonis</name>
    <name type="common">Salmon louse</name>
    <name type="synonym">Caligus salmonis</name>
    <dbReference type="NCBI Taxonomy" id="72036"/>
    <lineage>
        <taxon>Eukaryota</taxon>
        <taxon>Metazoa</taxon>
        <taxon>Ecdysozoa</taxon>
        <taxon>Arthropoda</taxon>
        <taxon>Crustacea</taxon>
        <taxon>Multicrustacea</taxon>
        <taxon>Hexanauplia</taxon>
        <taxon>Copepoda</taxon>
        <taxon>Siphonostomatoida</taxon>
        <taxon>Caligidae</taxon>
        <taxon>Lepeophtheirus</taxon>
    </lineage>
</organism>
<name>A0A0K2V2V3_LEPSM</name>
<reference evidence="1" key="1">
    <citation type="submission" date="2014-05" db="EMBL/GenBank/DDBJ databases">
        <authorList>
            <person name="Chronopoulou M."/>
        </authorList>
    </citation>
    <scope>NUCLEOTIDE SEQUENCE</scope>
    <source>
        <tissue evidence="1">Whole organism</tissue>
    </source>
</reference>
<accession>A0A0K2V2V3</accession>
<protein>
    <submittedName>
        <fullName evidence="1">Uncharacterized protein</fullName>
    </submittedName>
</protein>
<sequence>MSKAEIAIRMLNAPKIIEKKLY</sequence>
<evidence type="ECO:0000313" key="1">
    <source>
        <dbReference type="EMBL" id="CDW44834.1"/>
    </source>
</evidence>